<protein>
    <submittedName>
        <fullName evidence="1">Alpha/beta fold hydrolase</fullName>
    </submittedName>
</protein>
<dbReference type="Proteomes" id="UP000636505">
    <property type="component" value="Unassembled WGS sequence"/>
</dbReference>
<keyword evidence="2" id="KW-1185">Reference proteome</keyword>
<gene>
    <name evidence="1" type="ORF">IQ241_08335</name>
</gene>
<evidence type="ECO:0000313" key="2">
    <source>
        <dbReference type="Proteomes" id="UP000636505"/>
    </source>
</evidence>
<evidence type="ECO:0000313" key="1">
    <source>
        <dbReference type="EMBL" id="MBE9077301.1"/>
    </source>
</evidence>
<sequence>MAQTSVARRPVLLVHGLWNTAAIFVRLRAYLESRGWPVYALNMTPSNGDVGIEVLAQQVAAFAQVHLNQPFDLVGFSMGGLVCRYYVQRLRAGQVQRLVTVSAPHHGSALALFRFNPGGRQMRPGSRFLRDLNRDLSVLTQLQFVSIWTPFDALVVPAWSSRLPVGQEQIVPVWSHNRMVWDQRGMGAIAAALS</sequence>
<name>A0A8J7DLM5_9CYAN</name>
<reference evidence="1" key="1">
    <citation type="submission" date="2020-10" db="EMBL/GenBank/DDBJ databases">
        <authorList>
            <person name="Castelo-Branco R."/>
            <person name="Eusebio N."/>
            <person name="Adriana R."/>
            <person name="Vieira A."/>
            <person name="Brugerolle De Fraissinette N."/>
            <person name="Rezende De Castro R."/>
            <person name="Schneider M.P."/>
            <person name="Vasconcelos V."/>
            <person name="Leao P.N."/>
        </authorList>
    </citation>
    <scope>NUCLEOTIDE SEQUENCE</scope>
    <source>
        <strain evidence="1">LEGE 07310</strain>
    </source>
</reference>
<accession>A0A8J7DLM5</accession>
<keyword evidence="1" id="KW-0378">Hydrolase</keyword>
<dbReference type="SUPFAM" id="SSF53474">
    <property type="entry name" value="alpha/beta-Hydrolases"/>
    <property type="match status" value="1"/>
</dbReference>
<organism evidence="1 2">
    <name type="scientific">Vasconcelosia minhoensis LEGE 07310</name>
    <dbReference type="NCBI Taxonomy" id="915328"/>
    <lineage>
        <taxon>Bacteria</taxon>
        <taxon>Bacillati</taxon>
        <taxon>Cyanobacteriota</taxon>
        <taxon>Cyanophyceae</taxon>
        <taxon>Nodosilineales</taxon>
        <taxon>Cymatolegaceae</taxon>
        <taxon>Vasconcelosia</taxon>
        <taxon>Vasconcelosia minhoensis</taxon>
    </lineage>
</organism>
<dbReference type="PANTHER" id="PTHR37946:SF1">
    <property type="entry name" value="SLL1969 PROTEIN"/>
    <property type="match status" value="1"/>
</dbReference>
<dbReference type="GO" id="GO:0016787">
    <property type="term" value="F:hydrolase activity"/>
    <property type="evidence" value="ECO:0007669"/>
    <property type="project" value="UniProtKB-KW"/>
</dbReference>
<comment type="caution">
    <text evidence="1">The sequence shown here is derived from an EMBL/GenBank/DDBJ whole genome shotgun (WGS) entry which is preliminary data.</text>
</comment>
<proteinExistence type="predicted"/>
<dbReference type="Pfam" id="PF02089">
    <property type="entry name" value="Palm_thioest"/>
    <property type="match status" value="1"/>
</dbReference>
<dbReference type="InterPro" id="IPR029058">
    <property type="entry name" value="AB_hydrolase_fold"/>
</dbReference>
<dbReference type="EMBL" id="JADEXG010000015">
    <property type="protein sequence ID" value="MBE9077301.1"/>
    <property type="molecule type" value="Genomic_DNA"/>
</dbReference>
<dbReference type="AlphaFoldDB" id="A0A8J7DLM5"/>
<dbReference type="PANTHER" id="PTHR37946">
    <property type="entry name" value="SLL1969 PROTEIN"/>
    <property type="match status" value="1"/>
</dbReference>
<dbReference type="Gene3D" id="3.40.50.1820">
    <property type="entry name" value="alpha/beta hydrolase"/>
    <property type="match status" value="1"/>
</dbReference>